<proteinExistence type="predicted"/>
<keyword evidence="3" id="KW-1185">Reference proteome</keyword>
<organism evidence="2 3">
    <name type="scientific">Rubroshorea leprosula</name>
    <dbReference type="NCBI Taxonomy" id="152421"/>
    <lineage>
        <taxon>Eukaryota</taxon>
        <taxon>Viridiplantae</taxon>
        <taxon>Streptophyta</taxon>
        <taxon>Embryophyta</taxon>
        <taxon>Tracheophyta</taxon>
        <taxon>Spermatophyta</taxon>
        <taxon>Magnoliopsida</taxon>
        <taxon>eudicotyledons</taxon>
        <taxon>Gunneridae</taxon>
        <taxon>Pentapetalae</taxon>
        <taxon>rosids</taxon>
        <taxon>malvids</taxon>
        <taxon>Malvales</taxon>
        <taxon>Dipterocarpaceae</taxon>
        <taxon>Rubroshorea</taxon>
    </lineage>
</organism>
<reference evidence="2 3" key="1">
    <citation type="journal article" date="2021" name="Commun. Biol.">
        <title>The genome of Shorea leprosula (Dipterocarpaceae) highlights the ecological relevance of drought in aseasonal tropical rainforests.</title>
        <authorList>
            <person name="Ng K.K.S."/>
            <person name="Kobayashi M.J."/>
            <person name="Fawcett J.A."/>
            <person name="Hatakeyama M."/>
            <person name="Paape T."/>
            <person name="Ng C.H."/>
            <person name="Ang C.C."/>
            <person name="Tnah L.H."/>
            <person name="Lee C.T."/>
            <person name="Nishiyama T."/>
            <person name="Sese J."/>
            <person name="O'Brien M.J."/>
            <person name="Copetti D."/>
            <person name="Mohd Noor M.I."/>
            <person name="Ong R.C."/>
            <person name="Putra M."/>
            <person name="Sireger I.Z."/>
            <person name="Indrioko S."/>
            <person name="Kosugi Y."/>
            <person name="Izuno A."/>
            <person name="Isagi Y."/>
            <person name="Lee S.L."/>
            <person name="Shimizu K.K."/>
        </authorList>
    </citation>
    <scope>NUCLEOTIDE SEQUENCE [LARGE SCALE GENOMIC DNA]</scope>
    <source>
        <strain evidence="2">214</strain>
    </source>
</reference>
<evidence type="ECO:0000313" key="2">
    <source>
        <dbReference type="EMBL" id="GKU90425.1"/>
    </source>
</evidence>
<feature type="region of interest" description="Disordered" evidence="1">
    <location>
        <begin position="1"/>
        <end position="63"/>
    </location>
</feature>
<dbReference type="PANTHER" id="PTHR35831:SF1">
    <property type="match status" value="1"/>
</dbReference>
<dbReference type="EMBL" id="BPVZ01000004">
    <property type="protein sequence ID" value="GKU90425.1"/>
    <property type="molecule type" value="Genomic_DNA"/>
</dbReference>
<dbReference type="AlphaFoldDB" id="A0AAV5HUM0"/>
<evidence type="ECO:0000313" key="3">
    <source>
        <dbReference type="Proteomes" id="UP001054252"/>
    </source>
</evidence>
<protein>
    <submittedName>
        <fullName evidence="2">Uncharacterized protein</fullName>
    </submittedName>
</protein>
<dbReference type="PANTHER" id="PTHR35831">
    <property type="entry name" value="OS01G0642200 PROTEIN"/>
    <property type="match status" value="1"/>
</dbReference>
<name>A0AAV5HUM0_9ROSI</name>
<feature type="compositionally biased region" description="Low complexity" evidence="1">
    <location>
        <begin position="26"/>
        <end position="38"/>
    </location>
</feature>
<comment type="caution">
    <text evidence="2">The sequence shown here is derived from an EMBL/GenBank/DDBJ whole genome shotgun (WGS) entry which is preliminary data.</text>
</comment>
<sequence>MSSLKAKKPIGTQLFGQGKDQEPAKGADASSKSASSKPAGKKAAEKPQPTKKKGKGGKAGGKK</sequence>
<evidence type="ECO:0000256" key="1">
    <source>
        <dbReference type="SAM" id="MobiDB-lite"/>
    </source>
</evidence>
<dbReference type="Proteomes" id="UP001054252">
    <property type="component" value="Unassembled WGS sequence"/>
</dbReference>
<gene>
    <name evidence="2" type="ORF">SLEP1_g4418</name>
</gene>
<accession>A0AAV5HUM0</accession>
<feature type="compositionally biased region" description="Basic residues" evidence="1">
    <location>
        <begin position="49"/>
        <end position="63"/>
    </location>
</feature>